<dbReference type="Gene3D" id="3.40.50.150">
    <property type="entry name" value="Vaccinia Virus protein VP39"/>
    <property type="match status" value="1"/>
</dbReference>
<evidence type="ECO:0000313" key="1">
    <source>
        <dbReference type="EMBL" id="SVE63547.1"/>
    </source>
</evidence>
<feature type="non-terminal residue" evidence="1">
    <location>
        <position position="1"/>
    </location>
</feature>
<protein>
    <recommendedName>
        <fullName evidence="2">Methionine biosynthesis protein MetW</fullName>
    </recommendedName>
</protein>
<dbReference type="NCBIfam" id="TIGR02081">
    <property type="entry name" value="metW"/>
    <property type="match status" value="1"/>
</dbReference>
<dbReference type="Pfam" id="PF07021">
    <property type="entry name" value="MetW"/>
    <property type="match status" value="1"/>
</dbReference>
<sequence length="197" mass="22340">RTDYSLIAKWINDNTRVLDLGCGDGALLADLQKKQNVTGYGVEIDEDNIVKCIKSGVNVIQTDLDAGLSQFENNTFDYVIMTQTLQAIYYPEKLLTEMTRVGHEAIVTFPNMAHWKCRIQIALGGHMPKSKTLPYEWYNTPNIHLCSLDDFENLCAKKNIKILERATVDHAHQISLGMNIFPNLLGEIAIYRFCSKK</sequence>
<name>A0A383F337_9ZZZZ</name>
<dbReference type="EMBL" id="UINC01231133">
    <property type="protein sequence ID" value="SVE63547.1"/>
    <property type="molecule type" value="Genomic_DNA"/>
</dbReference>
<proteinExistence type="predicted"/>
<dbReference type="InterPro" id="IPR010743">
    <property type="entry name" value="Methionine_synth_MetW"/>
</dbReference>
<reference evidence="1" key="1">
    <citation type="submission" date="2018-05" db="EMBL/GenBank/DDBJ databases">
        <authorList>
            <person name="Lanie J.A."/>
            <person name="Ng W.-L."/>
            <person name="Kazmierczak K.M."/>
            <person name="Andrzejewski T.M."/>
            <person name="Davidsen T.M."/>
            <person name="Wayne K.J."/>
            <person name="Tettelin H."/>
            <person name="Glass J.I."/>
            <person name="Rusch D."/>
            <person name="Podicherti R."/>
            <person name="Tsui H.-C.T."/>
            <person name="Winkler M.E."/>
        </authorList>
    </citation>
    <scope>NUCLEOTIDE SEQUENCE</scope>
</reference>
<gene>
    <name evidence="1" type="ORF">METZ01_LOCUS516401</name>
</gene>
<evidence type="ECO:0008006" key="2">
    <source>
        <dbReference type="Google" id="ProtNLM"/>
    </source>
</evidence>
<dbReference type="SUPFAM" id="SSF53335">
    <property type="entry name" value="S-adenosyl-L-methionine-dependent methyltransferases"/>
    <property type="match status" value="1"/>
</dbReference>
<dbReference type="CDD" id="cd02440">
    <property type="entry name" value="AdoMet_MTases"/>
    <property type="match status" value="1"/>
</dbReference>
<accession>A0A383F337</accession>
<organism evidence="1">
    <name type="scientific">marine metagenome</name>
    <dbReference type="NCBI Taxonomy" id="408172"/>
    <lineage>
        <taxon>unclassified sequences</taxon>
        <taxon>metagenomes</taxon>
        <taxon>ecological metagenomes</taxon>
    </lineage>
</organism>
<dbReference type="AlphaFoldDB" id="A0A383F337"/>
<dbReference type="InterPro" id="IPR029063">
    <property type="entry name" value="SAM-dependent_MTases_sf"/>
</dbReference>